<feature type="signal peptide" evidence="2">
    <location>
        <begin position="1"/>
        <end position="30"/>
    </location>
</feature>
<dbReference type="Pfam" id="PF23243">
    <property type="entry name" value="HEAT_HEATR1"/>
    <property type="match status" value="1"/>
</dbReference>
<feature type="domain" description="Utp10/HEAT1 HEAT-repeats" evidence="3">
    <location>
        <begin position="498"/>
        <end position="665"/>
    </location>
</feature>
<accession>A0ABQ7H0W9</accession>
<feature type="chain" id="PRO_5045711224" description="Utp10/HEAT1 HEAT-repeats domain-containing protein" evidence="2">
    <location>
        <begin position="31"/>
        <end position="843"/>
    </location>
</feature>
<feature type="non-terminal residue" evidence="4">
    <location>
        <position position="1"/>
    </location>
</feature>
<evidence type="ECO:0000313" key="5">
    <source>
        <dbReference type="Proteomes" id="UP000815325"/>
    </source>
</evidence>
<name>A0ABQ7H0W9_DUNSA</name>
<organism evidence="4 5">
    <name type="scientific">Dunaliella salina</name>
    <name type="common">Green alga</name>
    <name type="synonym">Protococcus salinus</name>
    <dbReference type="NCBI Taxonomy" id="3046"/>
    <lineage>
        <taxon>Eukaryota</taxon>
        <taxon>Viridiplantae</taxon>
        <taxon>Chlorophyta</taxon>
        <taxon>core chlorophytes</taxon>
        <taxon>Chlorophyceae</taxon>
        <taxon>CS clade</taxon>
        <taxon>Chlamydomonadales</taxon>
        <taxon>Dunaliellaceae</taxon>
        <taxon>Dunaliella</taxon>
    </lineage>
</organism>
<evidence type="ECO:0000256" key="2">
    <source>
        <dbReference type="SAM" id="SignalP"/>
    </source>
</evidence>
<dbReference type="PANTHER" id="PTHR13457:SF1">
    <property type="entry name" value="HEAT REPEAT-CONTAINING PROTEIN 1"/>
    <property type="match status" value="1"/>
</dbReference>
<dbReference type="Proteomes" id="UP000815325">
    <property type="component" value="Unassembled WGS sequence"/>
</dbReference>
<evidence type="ECO:0000256" key="1">
    <source>
        <dbReference type="SAM" id="MobiDB-lite"/>
    </source>
</evidence>
<gene>
    <name evidence="4" type="ORF">DUNSADRAFT_16594</name>
</gene>
<sequence length="843" mass="87722">ALQGKSNSQQQQHFHASLVLSLAICSASDASPECRTAASVVIELVTEQSDSPGALKALIPAVTLVLDGSDHAAQLAACLAMVQAGNMGDGKKARGLWSMRESGSPSNPSCAPGLDAAACAATRQLHGLQALAISRQTGCLPALRLTFAEALPIPDTAVVPLLQTDLPYSHGQPSQQQEGMLVHLSIEKKKKPVQSPHAPAQALPIPDAAVVPVLQAALPPPHKQPSQQQEHPETGAGAQETPSKKAKKSAKKSADAAAESAEGVSGAHAESGEGRLDLAVLLLEVLQWKAVQVQQLLEALVGLMGPLAQPHSALASSPKSEDEGKATGAEAAEGVLVSTKKASKRQQRQAVDAAAAAATASSSSLAGYAAQLILTLMESAARRRLQLQQQQPQAANLGARADDGGLDVLSMPLVVRVAQQAPDSAVRNAALSLLAVLAAAKPAAVLSHVLEVLAIVHRSSATTDDSYSHRVGLTALSAVVPAWLEAGKDLQDLWASVVDALPSLPAHRRLGLLTALLQVWASPQEASLPCALVTLLQAAARALQAPPPEDAGKEHERLGEAAAALRPSEWLLDLATQLSLQVPPGVRLLCFASLLPASVQAADGEAAALLPRIAVTFVAEQIKSRSLRAHHTHDGAPSDELQKGCEALMAQALSQVQALVSAREQLAHPDDSAARKGSSTKKSGKASDASSVRKQERAIRLSIEGLYKLFEGLQGIMASQSYMEVGYHPSGAIGLSIEVLYKLLEGMQGIMASQSYMEVGPVQGVGGYCPGGILSRGACPRGGTVRKGHYPGATRLSTEILYNLLEGLQANMASQSYMEVGLTRRVVPHGSHALAPPHALFVV</sequence>
<feature type="region of interest" description="Disordered" evidence="1">
    <location>
        <begin position="667"/>
        <end position="691"/>
    </location>
</feature>
<evidence type="ECO:0000259" key="3">
    <source>
        <dbReference type="Pfam" id="PF23243"/>
    </source>
</evidence>
<proteinExistence type="predicted"/>
<dbReference type="EMBL" id="MU069512">
    <property type="protein sequence ID" value="KAF5840503.1"/>
    <property type="molecule type" value="Genomic_DNA"/>
</dbReference>
<keyword evidence="2" id="KW-0732">Signal</keyword>
<evidence type="ECO:0000313" key="4">
    <source>
        <dbReference type="EMBL" id="KAF5840503.1"/>
    </source>
</evidence>
<dbReference type="PANTHER" id="PTHR13457">
    <property type="entry name" value="BAP28"/>
    <property type="match status" value="1"/>
</dbReference>
<dbReference type="InterPro" id="IPR056473">
    <property type="entry name" value="HEAT_Utp10/HEAT1"/>
</dbReference>
<comment type="caution">
    <text evidence="4">The sequence shown here is derived from an EMBL/GenBank/DDBJ whole genome shotgun (WGS) entry which is preliminary data.</text>
</comment>
<feature type="compositionally biased region" description="Low complexity" evidence="1">
    <location>
        <begin position="255"/>
        <end position="269"/>
    </location>
</feature>
<keyword evidence="5" id="KW-1185">Reference proteome</keyword>
<protein>
    <recommendedName>
        <fullName evidence="3">Utp10/HEAT1 HEAT-repeats domain-containing protein</fullName>
    </recommendedName>
</protein>
<dbReference type="InterPro" id="IPR040191">
    <property type="entry name" value="UTP10"/>
</dbReference>
<dbReference type="SUPFAM" id="SSF48371">
    <property type="entry name" value="ARM repeat"/>
    <property type="match status" value="1"/>
</dbReference>
<reference evidence="4" key="1">
    <citation type="submission" date="2017-08" db="EMBL/GenBank/DDBJ databases">
        <authorList>
            <person name="Polle J.E."/>
            <person name="Barry K."/>
            <person name="Cushman J."/>
            <person name="Schmutz J."/>
            <person name="Tran D."/>
            <person name="Hathwaick L.T."/>
            <person name="Yim W.C."/>
            <person name="Jenkins J."/>
            <person name="Mckie-Krisberg Z.M."/>
            <person name="Prochnik S."/>
            <person name="Lindquist E."/>
            <person name="Dockter R.B."/>
            <person name="Adam C."/>
            <person name="Molina H."/>
            <person name="Bunkerborg J."/>
            <person name="Jin E."/>
            <person name="Buchheim M."/>
            <person name="Magnuson J."/>
        </authorList>
    </citation>
    <scope>NUCLEOTIDE SEQUENCE</scope>
    <source>
        <strain evidence="4">CCAP 19/18</strain>
    </source>
</reference>
<feature type="region of interest" description="Disordered" evidence="1">
    <location>
        <begin position="218"/>
        <end position="270"/>
    </location>
</feature>
<dbReference type="InterPro" id="IPR016024">
    <property type="entry name" value="ARM-type_fold"/>
</dbReference>